<dbReference type="Pfam" id="PF00439">
    <property type="entry name" value="Bromodomain"/>
    <property type="match status" value="1"/>
</dbReference>
<evidence type="ECO:0000256" key="1">
    <source>
        <dbReference type="ARBA" id="ARBA00023117"/>
    </source>
</evidence>
<sequence length="257" mass="30555">MKYCEFVLETILSEKFDELTWVFKDPIDAERLGLHDYHNIVKKPMDLSTVSKRLDRKYYRHPIHFVSDMRRIFYNAYLYTTPDHLCYVMAQKLQDVFEDLLILLELYYGAEQEGIQQYAEVGGKEEYEGVGEDDGEQEQNYVHNVNSNNKHFNHYEYYDKKDERDEDYQDDEGEDGNKVPTTLEEDLDLQVRMQQLEAVPLLNVMHMIFQMEDLHFERPITELEFDVSCLKLQTKRSIIAYLDGLGMTGKRASRMKK</sequence>
<dbReference type="Gene3D" id="1.20.920.10">
    <property type="entry name" value="Bromodomain-like"/>
    <property type="match status" value="1"/>
</dbReference>
<dbReference type="SUPFAM" id="SSF47370">
    <property type="entry name" value="Bromodomain"/>
    <property type="match status" value="1"/>
</dbReference>
<feature type="domain" description="Bromo" evidence="3">
    <location>
        <begin position="15"/>
        <end position="87"/>
    </location>
</feature>
<dbReference type="PANTHER" id="PTHR45926">
    <property type="entry name" value="OSJNBA0053K19.4 PROTEIN"/>
    <property type="match status" value="1"/>
</dbReference>
<dbReference type="InterPro" id="IPR018359">
    <property type="entry name" value="Bromodomain_CS"/>
</dbReference>
<proteinExistence type="predicted"/>
<comment type="caution">
    <text evidence="4">The sequence shown here is derived from an EMBL/GenBank/DDBJ whole genome shotgun (WGS) entry which is preliminary data.</text>
</comment>
<evidence type="ECO:0000313" key="5">
    <source>
        <dbReference type="Proteomes" id="UP001200034"/>
    </source>
</evidence>
<dbReference type="InterPro" id="IPR036427">
    <property type="entry name" value="Bromodomain-like_sf"/>
</dbReference>
<dbReference type="PROSITE" id="PS00633">
    <property type="entry name" value="BROMODOMAIN_1"/>
    <property type="match status" value="1"/>
</dbReference>
<reference evidence="4" key="1">
    <citation type="journal article" date="2021" name="Mol. Ecol. Resour.">
        <title>Phylogenomic analyses of the genus Drosophila reveals genomic signals of climate adaptation.</title>
        <authorList>
            <person name="Li F."/>
            <person name="Rane R.V."/>
            <person name="Luria V."/>
            <person name="Xiong Z."/>
            <person name="Chen J."/>
            <person name="Li Z."/>
            <person name="Catullo R.A."/>
            <person name="Griffin P.C."/>
            <person name="Schiffer M."/>
            <person name="Pearce S."/>
            <person name="Lee S.F."/>
            <person name="McElroy K."/>
            <person name="Stocker A."/>
            <person name="Shirriffs J."/>
            <person name="Cockerell F."/>
            <person name="Coppin C."/>
            <person name="Sgro C.M."/>
            <person name="Karger A."/>
            <person name="Cain J.W."/>
            <person name="Weber J.A."/>
            <person name="Santpere G."/>
            <person name="Kirschner M.W."/>
            <person name="Hoffmann A.A."/>
            <person name="Oakeshott J.G."/>
            <person name="Zhang G."/>
        </authorList>
    </citation>
    <scope>NUCLEOTIDE SEQUENCE</scope>
    <source>
        <strain evidence="4">BGI-SZ-2011g</strain>
    </source>
</reference>
<accession>A0AAD4JRF2</accession>
<evidence type="ECO:0000256" key="2">
    <source>
        <dbReference type="PROSITE-ProRule" id="PRU00035"/>
    </source>
</evidence>
<protein>
    <recommendedName>
        <fullName evidence="3">Bromo domain-containing protein</fullName>
    </recommendedName>
</protein>
<dbReference type="InterPro" id="IPR001487">
    <property type="entry name" value="Bromodomain"/>
</dbReference>
<dbReference type="EMBL" id="JAJJHW010003889">
    <property type="protein sequence ID" value="KAH8355240.1"/>
    <property type="molecule type" value="Genomic_DNA"/>
</dbReference>
<gene>
    <name evidence="4" type="ORF">KR093_009391</name>
</gene>
<dbReference type="AlphaFoldDB" id="A0AAD4JRF2"/>
<evidence type="ECO:0000259" key="3">
    <source>
        <dbReference type="PROSITE" id="PS50014"/>
    </source>
</evidence>
<dbReference type="SMART" id="SM00297">
    <property type="entry name" value="BROMO"/>
    <property type="match status" value="1"/>
</dbReference>
<dbReference type="PRINTS" id="PR00503">
    <property type="entry name" value="BROMODOMAIN"/>
</dbReference>
<dbReference type="Proteomes" id="UP001200034">
    <property type="component" value="Unassembled WGS sequence"/>
</dbReference>
<keyword evidence="1 2" id="KW-0103">Bromodomain</keyword>
<evidence type="ECO:0000313" key="4">
    <source>
        <dbReference type="EMBL" id="KAH8355240.1"/>
    </source>
</evidence>
<name>A0AAD4JRF2_9MUSC</name>
<dbReference type="PROSITE" id="PS50014">
    <property type="entry name" value="BROMODOMAIN_2"/>
    <property type="match status" value="1"/>
</dbReference>
<keyword evidence="5" id="KW-1185">Reference proteome</keyword>
<organism evidence="4 5">
    <name type="scientific">Drosophila rubida</name>
    <dbReference type="NCBI Taxonomy" id="30044"/>
    <lineage>
        <taxon>Eukaryota</taxon>
        <taxon>Metazoa</taxon>
        <taxon>Ecdysozoa</taxon>
        <taxon>Arthropoda</taxon>
        <taxon>Hexapoda</taxon>
        <taxon>Insecta</taxon>
        <taxon>Pterygota</taxon>
        <taxon>Neoptera</taxon>
        <taxon>Endopterygota</taxon>
        <taxon>Diptera</taxon>
        <taxon>Brachycera</taxon>
        <taxon>Muscomorpha</taxon>
        <taxon>Ephydroidea</taxon>
        <taxon>Drosophilidae</taxon>
        <taxon>Drosophila</taxon>
    </lineage>
</organism>